<evidence type="ECO:0000256" key="1">
    <source>
        <dbReference type="SAM" id="MobiDB-lite"/>
    </source>
</evidence>
<comment type="caution">
    <text evidence="2">The sequence shown here is derived from an EMBL/GenBank/DDBJ whole genome shotgun (WGS) entry which is preliminary data.</text>
</comment>
<proteinExistence type="predicted"/>
<evidence type="ECO:0000313" key="3">
    <source>
        <dbReference type="Proteomes" id="UP000593567"/>
    </source>
</evidence>
<dbReference type="EMBL" id="VXIV02001249">
    <property type="protein sequence ID" value="KAF6033740.1"/>
    <property type="molecule type" value="Genomic_DNA"/>
</dbReference>
<keyword evidence="3" id="KW-1185">Reference proteome</keyword>
<protein>
    <submittedName>
        <fullName evidence="2">Uncharacterized protein</fullName>
    </submittedName>
</protein>
<gene>
    <name evidence="2" type="ORF">EB796_007959</name>
</gene>
<feature type="region of interest" description="Disordered" evidence="1">
    <location>
        <begin position="27"/>
        <end position="46"/>
    </location>
</feature>
<sequence>MYTTRSQQLYDYTLPLHNPFIPPQHRAPAVNPAFSPPEYSPQYEQPIPYHKTSAESLDKEELATSEIKASADTIHHQMSCMSTQTMLETSANQ</sequence>
<dbReference type="AlphaFoldDB" id="A0A7J7K530"/>
<accession>A0A7J7K530</accession>
<evidence type="ECO:0000313" key="2">
    <source>
        <dbReference type="EMBL" id="KAF6033740.1"/>
    </source>
</evidence>
<name>A0A7J7K530_BUGNE</name>
<organism evidence="2 3">
    <name type="scientific">Bugula neritina</name>
    <name type="common">Brown bryozoan</name>
    <name type="synonym">Sertularia neritina</name>
    <dbReference type="NCBI Taxonomy" id="10212"/>
    <lineage>
        <taxon>Eukaryota</taxon>
        <taxon>Metazoa</taxon>
        <taxon>Spiralia</taxon>
        <taxon>Lophotrochozoa</taxon>
        <taxon>Bryozoa</taxon>
        <taxon>Gymnolaemata</taxon>
        <taxon>Cheilostomatida</taxon>
        <taxon>Flustrina</taxon>
        <taxon>Buguloidea</taxon>
        <taxon>Bugulidae</taxon>
        <taxon>Bugula</taxon>
    </lineage>
</organism>
<dbReference type="Proteomes" id="UP000593567">
    <property type="component" value="Unassembled WGS sequence"/>
</dbReference>
<reference evidence="2" key="1">
    <citation type="submission" date="2020-06" db="EMBL/GenBank/DDBJ databases">
        <title>Draft genome of Bugula neritina, a colonial animal packing powerful symbionts and potential medicines.</title>
        <authorList>
            <person name="Rayko M."/>
        </authorList>
    </citation>
    <scope>NUCLEOTIDE SEQUENCE [LARGE SCALE GENOMIC DNA]</scope>
    <source>
        <strain evidence="2">Kwan_BN1</strain>
    </source>
</reference>